<keyword evidence="4" id="KW-1185">Reference proteome</keyword>
<dbReference type="GO" id="GO:0000159">
    <property type="term" value="C:protein phosphatase type 2A complex"/>
    <property type="evidence" value="ECO:0007669"/>
    <property type="project" value="UniProtKB-UniRule"/>
</dbReference>
<dbReference type="PIRSF" id="PIRSF028043">
    <property type="entry name" value="PP2A_B56"/>
    <property type="match status" value="1"/>
</dbReference>
<evidence type="ECO:0000313" key="3">
    <source>
        <dbReference type="EMBL" id="KAF2078671.1"/>
    </source>
</evidence>
<dbReference type="InterPro" id="IPR011989">
    <property type="entry name" value="ARM-like"/>
</dbReference>
<feature type="region of interest" description="Disordered" evidence="2">
    <location>
        <begin position="489"/>
        <end position="513"/>
    </location>
</feature>
<dbReference type="PANTHER" id="PTHR10257:SF3">
    <property type="entry name" value="SERINE_THREONINE-PROTEIN PHOSPHATASE 2A 56 KDA REGULATORY SUBUNIT GAMMA ISOFORM"/>
    <property type="match status" value="1"/>
</dbReference>
<dbReference type="GO" id="GO:0019888">
    <property type="term" value="F:protein phosphatase regulator activity"/>
    <property type="evidence" value="ECO:0007669"/>
    <property type="project" value="UniProtKB-UniRule"/>
</dbReference>
<accession>A0A8J4QBW0</accession>
<dbReference type="SUPFAM" id="SSF48371">
    <property type="entry name" value="ARM repeat"/>
    <property type="match status" value="1"/>
</dbReference>
<dbReference type="Pfam" id="PF01603">
    <property type="entry name" value="B56"/>
    <property type="match status" value="1"/>
</dbReference>
<proteinExistence type="inferred from homology"/>
<dbReference type="AlphaFoldDB" id="A0A8J4QBW0"/>
<name>A0A8J4QBW0_9MYCE</name>
<dbReference type="Proteomes" id="UP000695562">
    <property type="component" value="Unassembled WGS sequence"/>
</dbReference>
<dbReference type="GO" id="GO:0007165">
    <property type="term" value="P:signal transduction"/>
    <property type="evidence" value="ECO:0007669"/>
    <property type="project" value="InterPro"/>
</dbReference>
<feature type="region of interest" description="Disordered" evidence="2">
    <location>
        <begin position="530"/>
        <end position="560"/>
    </location>
</feature>
<dbReference type="OrthoDB" id="10264446at2759"/>
<reference evidence="3" key="1">
    <citation type="submission" date="2020-01" db="EMBL/GenBank/DDBJ databases">
        <title>Development of genomics and gene disruption for Polysphondylium violaceum indicates a role for the polyketide synthase stlB in stalk morphogenesis.</title>
        <authorList>
            <person name="Narita B."/>
            <person name="Kawabe Y."/>
            <person name="Kin K."/>
            <person name="Saito T."/>
            <person name="Gibbs R."/>
            <person name="Kuspa A."/>
            <person name="Muzny D."/>
            <person name="Queller D."/>
            <person name="Richards S."/>
            <person name="Strassman J."/>
            <person name="Sucgang R."/>
            <person name="Worley K."/>
            <person name="Schaap P."/>
        </authorList>
    </citation>
    <scope>NUCLEOTIDE SEQUENCE</scope>
    <source>
        <strain evidence="3">QSvi11</strain>
    </source>
</reference>
<comment type="caution">
    <text evidence="3">The sequence shown here is derived from an EMBL/GenBank/DDBJ whole genome shotgun (WGS) entry which is preliminary data.</text>
</comment>
<feature type="compositionally biased region" description="Polar residues" evidence="2">
    <location>
        <begin position="489"/>
        <end position="505"/>
    </location>
</feature>
<feature type="compositionally biased region" description="Basic and acidic residues" evidence="2">
    <location>
        <begin position="530"/>
        <end position="552"/>
    </location>
</feature>
<protein>
    <recommendedName>
        <fullName evidence="1">Serine/threonine protein phosphatase 2A regulatory subunit</fullName>
    </recommendedName>
</protein>
<dbReference type="FunFam" id="1.25.10.10:FF:000331">
    <property type="entry name" value="Phosphoprotein phosphatase, putative"/>
    <property type="match status" value="1"/>
</dbReference>
<feature type="compositionally biased region" description="Low complexity" evidence="2">
    <location>
        <begin position="18"/>
        <end position="41"/>
    </location>
</feature>
<comment type="similarity">
    <text evidence="1">Belongs to the phosphatase 2A regulatory subunit.</text>
</comment>
<evidence type="ECO:0000256" key="2">
    <source>
        <dbReference type="SAM" id="MobiDB-lite"/>
    </source>
</evidence>
<dbReference type="EMBL" id="AJWJ01000001">
    <property type="protein sequence ID" value="KAF2078671.1"/>
    <property type="molecule type" value="Genomic_DNA"/>
</dbReference>
<dbReference type="InterPro" id="IPR002554">
    <property type="entry name" value="PP2A_B56"/>
</dbReference>
<sequence>MKNETQNLNVPHIGTPGNQQQQQHNQQQQQQQQHQLQQQQQVPLSPQTPMAEIPFKGIPLRKSASSRFHEKPQGELQKIPGFDEVNPEERPSLFLMKLKQCCYLFDFSDDSFHTSKTIKQEALLQCVQFLLSNDKSLHESLYKALFEMVSTNLFRPLPPRINPYGVMYDPEEDEPILEAAWPHIQIVYELLLRFIDSPSFNTFVAKNYVDEKFVLQMLDLFDSEDPRERDYLKTTLHRIYGKFLNLRGFIRTAIRDLFCTFVYESQQHNGISEILEVLGSIINGFVVPLKDEHRQFLIKVLVPLHKPKSYSIYCSHLGYCMSQFIEKDPSLAEVVFKSILRMWPLGNSQKEVLFLSEIEDLLNSVNEQTFYKIRLPLFRQISKCFQSEHFQVAERALYLWSKDHIVYLIASKEHFPLALDIFYKPLYENSNNHWNKSIRSLSLSSLKLFMEIDIDQFNKVSEQYKQSKKNIQQAQLKKQYSVPENIISKQISSKQEETPTSNEKQPSMIRRKSLLPVDPSTIAALSSHRSLEDIISNKDDDDKESNESDSHFVPEAMMKG</sequence>
<evidence type="ECO:0000313" key="4">
    <source>
        <dbReference type="Proteomes" id="UP000695562"/>
    </source>
</evidence>
<organism evidence="3 4">
    <name type="scientific">Polysphondylium violaceum</name>
    <dbReference type="NCBI Taxonomy" id="133409"/>
    <lineage>
        <taxon>Eukaryota</taxon>
        <taxon>Amoebozoa</taxon>
        <taxon>Evosea</taxon>
        <taxon>Eumycetozoa</taxon>
        <taxon>Dictyostelia</taxon>
        <taxon>Dictyosteliales</taxon>
        <taxon>Dictyosteliaceae</taxon>
        <taxon>Polysphondylium</taxon>
    </lineage>
</organism>
<evidence type="ECO:0000256" key="1">
    <source>
        <dbReference type="PIRNR" id="PIRNR028043"/>
    </source>
</evidence>
<feature type="region of interest" description="Disordered" evidence="2">
    <location>
        <begin position="1"/>
        <end position="52"/>
    </location>
</feature>
<dbReference type="Gene3D" id="1.25.10.10">
    <property type="entry name" value="Leucine-rich Repeat Variant"/>
    <property type="match status" value="1"/>
</dbReference>
<gene>
    <name evidence="3" type="ORF">CYY_000042</name>
</gene>
<dbReference type="InterPro" id="IPR016024">
    <property type="entry name" value="ARM-type_fold"/>
</dbReference>
<dbReference type="PANTHER" id="PTHR10257">
    <property type="entry name" value="SERINE/THREONINE PROTEIN PHOSPHATASE 2A PP2A REGULATORY SUBUNIT B"/>
    <property type="match status" value="1"/>
</dbReference>